<dbReference type="InterPro" id="IPR005672">
    <property type="entry name" value="Phosphate_PstA"/>
</dbReference>
<evidence type="ECO:0000256" key="5">
    <source>
        <dbReference type="ARBA" id="ARBA00022592"/>
    </source>
</evidence>
<dbReference type="Proteomes" id="UP000637695">
    <property type="component" value="Unassembled WGS sequence"/>
</dbReference>
<dbReference type="NCBIfam" id="TIGR00974">
    <property type="entry name" value="3a0107s02c"/>
    <property type="match status" value="1"/>
</dbReference>
<feature type="transmembrane region" description="Helical" evidence="9">
    <location>
        <begin position="114"/>
        <end position="137"/>
    </location>
</feature>
<feature type="transmembrane region" description="Helical" evidence="9">
    <location>
        <begin position="261"/>
        <end position="282"/>
    </location>
</feature>
<evidence type="ECO:0000313" key="11">
    <source>
        <dbReference type="EMBL" id="GGJ04088.1"/>
    </source>
</evidence>
<dbReference type="GO" id="GO:0005886">
    <property type="term" value="C:plasma membrane"/>
    <property type="evidence" value="ECO:0007669"/>
    <property type="project" value="UniProtKB-SubCell"/>
</dbReference>
<dbReference type="PANTHER" id="PTHR42922">
    <property type="entry name" value="PHOSPHATE TRANSPORT SYSTEM PERMEASE PROTEIN PSTA"/>
    <property type="match status" value="1"/>
</dbReference>
<dbReference type="PROSITE" id="PS50928">
    <property type="entry name" value="ABC_TM1"/>
    <property type="match status" value="1"/>
</dbReference>
<name>A0A917K7Q3_9BACL</name>
<reference evidence="11" key="1">
    <citation type="journal article" date="2014" name="Int. J. Syst. Evol. Microbiol.">
        <title>Complete genome sequence of Corynebacterium casei LMG S-19264T (=DSM 44701T), isolated from a smear-ripened cheese.</title>
        <authorList>
            <consortium name="US DOE Joint Genome Institute (JGI-PGF)"/>
            <person name="Walter F."/>
            <person name="Albersmeier A."/>
            <person name="Kalinowski J."/>
            <person name="Ruckert C."/>
        </authorList>
    </citation>
    <scope>NUCLEOTIDE SEQUENCE</scope>
    <source>
        <strain evidence="11">JCM 18487</strain>
    </source>
</reference>
<organism evidence="11 12">
    <name type="scientific">Alicyclobacillus cellulosilyticus</name>
    <dbReference type="NCBI Taxonomy" id="1003997"/>
    <lineage>
        <taxon>Bacteria</taxon>
        <taxon>Bacillati</taxon>
        <taxon>Bacillota</taxon>
        <taxon>Bacilli</taxon>
        <taxon>Bacillales</taxon>
        <taxon>Alicyclobacillaceae</taxon>
        <taxon>Alicyclobacillus</taxon>
    </lineage>
</organism>
<protein>
    <recommendedName>
        <fullName evidence="9">Phosphate transport system permease protein PstA</fullName>
    </recommendedName>
</protein>
<feature type="transmembrane region" description="Helical" evidence="9">
    <location>
        <begin position="190"/>
        <end position="211"/>
    </location>
</feature>
<dbReference type="InterPro" id="IPR035906">
    <property type="entry name" value="MetI-like_sf"/>
</dbReference>
<keyword evidence="6 9" id="KW-0812">Transmembrane</keyword>
<keyword evidence="12" id="KW-1185">Reference proteome</keyword>
<dbReference type="RefSeq" id="WP_229776486.1">
    <property type="nucleotide sequence ID" value="NZ_BMOY01000014.1"/>
</dbReference>
<keyword evidence="4 9" id="KW-1003">Cell membrane</keyword>
<dbReference type="SUPFAM" id="SSF161098">
    <property type="entry name" value="MetI-like"/>
    <property type="match status" value="1"/>
</dbReference>
<evidence type="ECO:0000313" key="12">
    <source>
        <dbReference type="Proteomes" id="UP000637695"/>
    </source>
</evidence>
<evidence type="ECO:0000256" key="4">
    <source>
        <dbReference type="ARBA" id="ARBA00022475"/>
    </source>
</evidence>
<dbReference type="InterPro" id="IPR051408">
    <property type="entry name" value="Phosphate_transprt_permease"/>
</dbReference>
<dbReference type="CDD" id="cd06261">
    <property type="entry name" value="TM_PBP2"/>
    <property type="match status" value="1"/>
</dbReference>
<evidence type="ECO:0000256" key="1">
    <source>
        <dbReference type="ARBA" id="ARBA00004651"/>
    </source>
</evidence>
<sequence>MQPRDMMQTVHPGHLRWRKWKNRLFAGVIFGLALLAVLPLLLILAYVVFRGAPGVSLRFFTSLPAPTGIPGGMANAIVGSIVMVLMATAMSAPVGVTIGLFLAETHHARWQNMVRFVCDVLSGTPTIVIGLLVYAMVVAPSGGFSGFSGSVALAILMLPTIARSSEQVFRLVPVTLREAGHALGGTRTQVWLRILLPTARAGVITGLLLAVSRALGETAPLMFTAFGNQFWSNNVTQPTAALPLQVFTYALSPYDDWHQSAWTGALTLVAIALIINLFARWVSRTRR</sequence>
<accession>A0A917K7Q3</accession>
<feature type="transmembrane region" description="Helical" evidence="9">
    <location>
        <begin position="69"/>
        <end position="102"/>
    </location>
</feature>
<dbReference type="Gene3D" id="1.10.3720.10">
    <property type="entry name" value="MetI-like"/>
    <property type="match status" value="1"/>
</dbReference>
<dbReference type="GO" id="GO:0005315">
    <property type="term" value="F:phosphate transmembrane transporter activity"/>
    <property type="evidence" value="ECO:0007669"/>
    <property type="project" value="InterPro"/>
</dbReference>
<evidence type="ECO:0000256" key="8">
    <source>
        <dbReference type="ARBA" id="ARBA00023136"/>
    </source>
</evidence>
<keyword evidence="8 9" id="KW-0472">Membrane</keyword>
<dbReference type="InterPro" id="IPR000515">
    <property type="entry name" value="MetI-like"/>
</dbReference>
<evidence type="ECO:0000256" key="2">
    <source>
        <dbReference type="ARBA" id="ARBA00007069"/>
    </source>
</evidence>
<evidence type="ECO:0000259" key="10">
    <source>
        <dbReference type="PROSITE" id="PS50928"/>
    </source>
</evidence>
<keyword evidence="3" id="KW-0813">Transport</keyword>
<keyword evidence="7 9" id="KW-1133">Transmembrane helix</keyword>
<evidence type="ECO:0000256" key="7">
    <source>
        <dbReference type="ARBA" id="ARBA00022989"/>
    </source>
</evidence>
<gene>
    <name evidence="11" type="primary">pstA</name>
    <name evidence="11" type="ORF">GCM10010885_11710</name>
</gene>
<comment type="similarity">
    <text evidence="2 9">Belongs to the binding-protein-dependent transport system permease family. CysTW subfamily.</text>
</comment>
<feature type="transmembrane region" description="Helical" evidence="9">
    <location>
        <begin position="24"/>
        <end position="49"/>
    </location>
</feature>
<proteinExistence type="inferred from homology"/>
<comment type="subcellular location">
    <subcellularLocation>
        <location evidence="1 9">Cell membrane</location>
        <topology evidence="1 9">Multi-pass membrane protein</topology>
    </subcellularLocation>
</comment>
<dbReference type="Pfam" id="PF00528">
    <property type="entry name" value="BPD_transp_1"/>
    <property type="match status" value="1"/>
</dbReference>
<dbReference type="AlphaFoldDB" id="A0A917K7Q3"/>
<feature type="domain" description="ABC transmembrane type-1" evidence="10">
    <location>
        <begin position="77"/>
        <end position="279"/>
    </location>
</feature>
<reference evidence="11" key="2">
    <citation type="submission" date="2020-09" db="EMBL/GenBank/DDBJ databases">
        <authorList>
            <person name="Sun Q."/>
            <person name="Ohkuma M."/>
        </authorList>
    </citation>
    <scope>NUCLEOTIDE SEQUENCE</scope>
    <source>
        <strain evidence="11">JCM 18487</strain>
    </source>
</reference>
<keyword evidence="5" id="KW-0592">Phosphate transport</keyword>
<dbReference type="EMBL" id="BMOY01000014">
    <property type="protein sequence ID" value="GGJ04088.1"/>
    <property type="molecule type" value="Genomic_DNA"/>
</dbReference>
<evidence type="ECO:0000256" key="3">
    <source>
        <dbReference type="ARBA" id="ARBA00022448"/>
    </source>
</evidence>
<evidence type="ECO:0000256" key="6">
    <source>
        <dbReference type="ARBA" id="ARBA00022692"/>
    </source>
</evidence>
<dbReference type="PANTHER" id="PTHR42922:SF1">
    <property type="entry name" value="PHOSPHATE TRANSPORT SYSTEM PERMEASE PROTEIN PSTA"/>
    <property type="match status" value="1"/>
</dbReference>
<comment type="caution">
    <text evidence="11">The sequence shown here is derived from an EMBL/GenBank/DDBJ whole genome shotgun (WGS) entry which is preliminary data.</text>
</comment>
<dbReference type="GO" id="GO:0035435">
    <property type="term" value="P:phosphate ion transmembrane transport"/>
    <property type="evidence" value="ECO:0007669"/>
    <property type="project" value="InterPro"/>
</dbReference>
<feature type="transmembrane region" description="Helical" evidence="9">
    <location>
        <begin position="143"/>
        <end position="162"/>
    </location>
</feature>
<evidence type="ECO:0000256" key="9">
    <source>
        <dbReference type="RuleBase" id="RU363043"/>
    </source>
</evidence>